<dbReference type="GO" id="GO:0003700">
    <property type="term" value="F:DNA-binding transcription factor activity"/>
    <property type="evidence" value="ECO:0007669"/>
    <property type="project" value="InterPro"/>
</dbReference>
<dbReference type="InterPro" id="IPR036390">
    <property type="entry name" value="WH_DNA-bd_sf"/>
</dbReference>
<dbReference type="Proteomes" id="UP000679779">
    <property type="component" value="Unassembled WGS sequence"/>
</dbReference>
<comment type="caution">
    <text evidence="4">The sequence shown here is derived from an EMBL/GenBank/DDBJ whole genome shotgun (WGS) entry which is preliminary data.</text>
</comment>
<evidence type="ECO:0000256" key="1">
    <source>
        <dbReference type="ARBA" id="ARBA00023125"/>
    </source>
</evidence>
<feature type="domain" description="HTH marR-type" evidence="3">
    <location>
        <begin position="25"/>
        <end position="161"/>
    </location>
</feature>
<dbReference type="InterPro" id="IPR036388">
    <property type="entry name" value="WH-like_DNA-bd_sf"/>
</dbReference>
<keyword evidence="5" id="KW-1185">Reference proteome</keyword>
<evidence type="ECO:0000313" key="4">
    <source>
        <dbReference type="EMBL" id="GIO33042.1"/>
    </source>
</evidence>
<protein>
    <submittedName>
        <fullName evidence="4">Transcriptional regulator</fullName>
    </submittedName>
</protein>
<evidence type="ECO:0000313" key="5">
    <source>
        <dbReference type="Proteomes" id="UP000679779"/>
    </source>
</evidence>
<dbReference type="AlphaFoldDB" id="A0A920CDQ5"/>
<evidence type="ECO:0000256" key="2">
    <source>
        <dbReference type="SAM" id="MobiDB-lite"/>
    </source>
</evidence>
<proteinExistence type="predicted"/>
<feature type="compositionally biased region" description="Basic and acidic residues" evidence="2">
    <location>
        <begin position="1"/>
        <end position="11"/>
    </location>
</feature>
<feature type="region of interest" description="Disordered" evidence="2">
    <location>
        <begin position="1"/>
        <end position="24"/>
    </location>
</feature>
<sequence>MNDDGNNRQEHGCQAAEPQEHDRHHETVVQLLQAVMRFNRGEFRQRVVEGLKLSEMGLMVLLMRHVEPGTPGLKVSEISAMLRVTSPTVTQFVKALEKKKWIERTPDEVDRRVVRIKLSEEGRNVILQARKATIHSFKGLVDHLGIEESEKLSELLNKAYQYYESNMRNDSSDGGEVPTC</sequence>
<reference evidence="4" key="1">
    <citation type="submission" date="2021-03" db="EMBL/GenBank/DDBJ databases">
        <title>Antimicrobial resistance genes in bacteria isolated from Japanese honey, and their potential for conferring macrolide and lincosamide resistance in the American foulbrood pathogen Paenibacillus larvae.</title>
        <authorList>
            <person name="Okamoto M."/>
            <person name="Kumagai M."/>
            <person name="Kanamori H."/>
            <person name="Takamatsu D."/>
        </authorList>
    </citation>
    <scope>NUCLEOTIDE SEQUENCE</scope>
    <source>
        <strain evidence="4">J2TS6</strain>
    </source>
</reference>
<dbReference type="PANTHER" id="PTHR33164:SF43">
    <property type="entry name" value="HTH-TYPE TRANSCRIPTIONAL REPRESSOR YETL"/>
    <property type="match status" value="1"/>
</dbReference>
<dbReference type="SMART" id="SM00347">
    <property type="entry name" value="HTH_MARR"/>
    <property type="match status" value="1"/>
</dbReference>
<evidence type="ECO:0000259" key="3">
    <source>
        <dbReference type="PROSITE" id="PS50995"/>
    </source>
</evidence>
<gene>
    <name evidence="4" type="ORF">J2TS6_41830</name>
</gene>
<keyword evidence="1" id="KW-0238">DNA-binding</keyword>
<dbReference type="Pfam" id="PF01047">
    <property type="entry name" value="MarR"/>
    <property type="match status" value="1"/>
</dbReference>
<accession>A0A920CDQ5</accession>
<dbReference type="GO" id="GO:0006950">
    <property type="term" value="P:response to stress"/>
    <property type="evidence" value="ECO:0007669"/>
    <property type="project" value="TreeGrafter"/>
</dbReference>
<dbReference type="Gene3D" id="1.10.10.10">
    <property type="entry name" value="Winged helix-like DNA-binding domain superfamily/Winged helix DNA-binding domain"/>
    <property type="match status" value="1"/>
</dbReference>
<name>A0A920CDQ5_9BACL</name>
<dbReference type="InterPro" id="IPR039422">
    <property type="entry name" value="MarR/SlyA-like"/>
</dbReference>
<dbReference type="PROSITE" id="PS50995">
    <property type="entry name" value="HTH_MARR_2"/>
    <property type="match status" value="1"/>
</dbReference>
<dbReference type="GO" id="GO:0003677">
    <property type="term" value="F:DNA binding"/>
    <property type="evidence" value="ECO:0007669"/>
    <property type="project" value="UniProtKB-KW"/>
</dbReference>
<dbReference type="RefSeq" id="WP_160042834.1">
    <property type="nucleotide sequence ID" value="NZ_BORQ01000005.1"/>
</dbReference>
<dbReference type="PRINTS" id="PR00598">
    <property type="entry name" value="HTHMARR"/>
</dbReference>
<organism evidence="4 5">
    <name type="scientific">Paenibacillus albilobatus</name>
    <dbReference type="NCBI Taxonomy" id="2716884"/>
    <lineage>
        <taxon>Bacteria</taxon>
        <taxon>Bacillati</taxon>
        <taxon>Bacillota</taxon>
        <taxon>Bacilli</taxon>
        <taxon>Bacillales</taxon>
        <taxon>Paenibacillaceae</taxon>
        <taxon>Paenibacillus</taxon>
    </lineage>
</organism>
<dbReference type="PANTHER" id="PTHR33164">
    <property type="entry name" value="TRANSCRIPTIONAL REGULATOR, MARR FAMILY"/>
    <property type="match status" value="1"/>
</dbReference>
<dbReference type="EMBL" id="BORQ01000005">
    <property type="protein sequence ID" value="GIO33042.1"/>
    <property type="molecule type" value="Genomic_DNA"/>
</dbReference>
<dbReference type="InterPro" id="IPR000835">
    <property type="entry name" value="HTH_MarR-typ"/>
</dbReference>
<dbReference type="SUPFAM" id="SSF46785">
    <property type="entry name" value="Winged helix' DNA-binding domain"/>
    <property type="match status" value="1"/>
</dbReference>